<protein>
    <submittedName>
        <fullName evidence="3">Alginate export protein</fullName>
    </submittedName>
</protein>
<keyword evidence="4" id="KW-1185">Reference proteome</keyword>
<dbReference type="AlphaFoldDB" id="A0A4R7PCB8"/>
<sequence length="448" mass="49163">MNACGRRGRRRPVSMWICAWRGHAARDAARLLACAAALSPVLAWAADSAGQLGRNISGGKPNVELRVRSETVEQDSFDHDGEALTVRARVGYTTAKWNALDAQMEYEGARSIGSDEHYNSSENGHVDRPMVADPDFDELNQAWLRWTGLPQTTLKYGRQRIVFDNARFVGNVGWRQNETTFDAALLSTQLLPRTTLTYAWVSNVDSSRYFDLDPGPAVKLANDLNVGAHLVNASVAVVDRRLQLTGYGYLLDFHDAPVGPATRLYGDTQTYGLRATGAAPVQAMTVSYAAEFASQDGYADAVHSPSLHYSLLELVLVRGIFKATVGREQLDGDGAISFQTPLATAHMHQGWADQFLITPPGGLERCYVGLSANLRKLGLSLLLHDFESAKGNADYGDEVDVLVSYALVENLNLSAKLARYSADEYPVAGTPERTFDTTKSWVYAEYKF</sequence>
<dbReference type="Gene3D" id="2.40.160.10">
    <property type="entry name" value="Porin"/>
    <property type="match status" value="1"/>
</dbReference>
<evidence type="ECO:0000256" key="1">
    <source>
        <dbReference type="SAM" id="SignalP"/>
    </source>
</evidence>
<dbReference type="EMBL" id="SOBT01000008">
    <property type="protein sequence ID" value="TDU31372.1"/>
    <property type="molecule type" value="Genomic_DNA"/>
</dbReference>
<gene>
    <name evidence="3" type="ORF">DFR24_0740</name>
</gene>
<dbReference type="Proteomes" id="UP000295341">
    <property type="component" value="Unassembled WGS sequence"/>
</dbReference>
<evidence type="ECO:0000313" key="4">
    <source>
        <dbReference type="Proteomes" id="UP000295341"/>
    </source>
</evidence>
<dbReference type="Pfam" id="PF13372">
    <property type="entry name" value="Alginate_exp"/>
    <property type="match status" value="1"/>
</dbReference>
<comment type="caution">
    <text evidence="3">The sequence shown here is derived from an EMBL/GenBank/DDBJ whole genome shotgun (WGS) entry which is preliminary data.</text>
</comment>
<dbReference type="InterPro" id="IPR025388">
    <property type="entry name" value="Alginate_export_dom"/>
</dbReference>
<proteinExistence type="predicted"/>
<reference evidence="3 4" key="1">
    <citation type="submission" date="2019-03" db="EMBL/GenBank/DDBJ databases">
        <title>Genomic Encyclopedia of Type Strains, Phase IV (KMG-IV): sequencing the most valuable type-strain genomes for metagenomic binning, comparative biology and taxonomic classification.</title>
        <authorList>
            <person name="Goeker M."/>
        </authorList>
    </citation>
    <scope>NUCLEOTIDE SEQUENCE [LARGE SCALE GENOMIC DNA]</scope>
    <source>
        <strain evidence="3 4">DSM 26377</strain>
    </source>
</reference>
<keyword evidence="1" id="KW-0732">Signal</keyword>
<feature type="signal peptide" evidence="1">
    <location>
        <begin position="1"/>
        <end position="45"/>
    </location>
</feature>
<name>A0A4R7PCB8_9GAMM</name>
<evidence type="ECO:0000313" key="3">
    <source>
        <dbReference type="EMBL" id="TDU31372.1"/>
    </source>
</evidence>
<dbReference type="OrthoDB" id="9767539at2"/>
<evidence type="ECO:0000259" key="2">
    <source>
        <dbReference type="Pfam" id="PF13372"/>
    </source>
</evidence>
<accession>A0A4R7PCB8</accession>
<feature type="chain" id="PRO_5020968859" evidence="1">
    <location>
        <begin position="46"/>
        <end position="448"/>
    </location>
</feature>
<feature type="domain" description="Alginate export" evidence="2">
    <location>
        <begin position="98"/>
        <end position="189"/>
    </location>
</feature>
<organism evidence="3 4">
    <name type="scientific">Panacagrimonas perspica</name>
    <dbReference type="NCBI Taxonomy" id="381431"/>
    <lineage>
        <taxon>Bacteria</taxon>
        <taxon>Pseudomonadati</taxon>
        <taxon>Pseudomonadota</taxon>
        <taxon>Gammaproteobacteria</taxon>
        <taxon>Nevskiales</taxon>
        <taxon>Nevskiaceae</taxon>
        <taxon>Panacagrimonas</taxon>
    </lineage>
</organism>
<dbReference type="InterPro" id="IPR023614">
    <property type="entry name" value="Porin_dom_sf"/>
</dbReference>